<evidence type="ECO:0000256" key="1">
    <source>
        <dbReference type="SAM" id="Phobius"/>
    </source>
</evidence>
<keyword evidence="1" id="KW-1133">Transmembrane helix</keyword>
<keyword evidence="1" id="KW-0812">Transmembrane</keyword>
<evidence type="ECO:0000313" key="3">
    <source>
        <dbReference type="Proteomes" id="UP001549313"/>
    </source>
</evidence>
<accession>A0ABV2R7Y7</accession>
<name>A0ABV2R7Y7_9CAUL</name>
<feature type="transmembrane region" description="Helical" evidence="1">
    <location>
        <begin position="75"/>
        <end position="94"/>
    </location>
</feature>
<proteinExistence type="predicted"/>
<dbReference type="Proteomes" id="UP001549313">
    <property type="component" value="Unassembled WGS sequence"/>
</dbReference>
<keyword evidence="1" id="KW-0472">Membrane</keyword>
<sequence>MRRWVIMTAGLLIWAAHFLGLYLLSSAADVWSSADAPSARGGGWAFSFLCLALLAVIVTFLLRRPARDDPGRWERCVALAGALVAAVGIVWQTAPLGF</sequence>
<evidence type="ECO:0000313" key="2">
    <source>
        <dbReference type="EMBL" id="MET4682704.1"/>
    </source>
</evidence>
<dbReference type="RefSeq" id="WP_354087648.1">
    <property type="nucleotide sequence ID" value="NZ_JBEPTF010000001.1"/>
</dbReference>
<comment type="caution">
    <text evidence="2">The sequence shown here is derived from an EMBL/GenBank/DDBJ whole genome shotgun (WGS) entry which is preliminary data.</text>
</comment>
<organism evidence="2 3">
    <name type="scientific">Brevundimonas faecalis</name>
    <dbReference type="NCBI Taxonomy" id="947378"/>
    <lineage>
        <taxon>Bacteria</taxon>
        <taxon>Pseudomonadati</taxon>
        <taxon>Pseudomonadota</taxon>
        <taxon>Alphaproteobacteria</taxon>
        <taxon>Caulobacterales</taxon>
        <taxon>Caulobacteraceae</taxon>
        <taxon>Brevundimonas</taxon>
    </lineage>
</organism>
<reference evidence="2 3" key="1">
    <citation type="submission" date="2024-06" db="EMBL/GenBank/DDBJ databases">
        <title>Sorghum-associated microbial communities from plants grown in Nebraska, USA.</title>
        <authorList>
            <person name="Schachtman D."/>
        </authorList>
    </citation>
    <scope>NUCLEOTIDE SEQUENCE [LARGE SCALE GENOMIC DNA]</scope>
    <source>
        <strain evidence="2 3">2814</strain>
    </source>
</reference>
<gene>
    <name evidence="2" type="ORF">ABIE19_000613</name>
</gene>
<keyword evidence="3" id="KW-1185">Reference proteome</keyword>
<protein>
    <submittedName>
        <fullName evidence="2">NO-binding membrane sensor protein with MHYT domain</fullName>
    </submittedName>
</protein>
<dbReference type="EMBL" id="JBEPTF010000001">
    <property type="protein sequence ID" value="MET4682704.1"/>
    <property type="molecule type" value="Genomic_DNA"/>
</dbReference>
<feature type="transmembrane region" description="Helical" evidence="1">
    <location>
        <begin position="43"/>
        <end position="63"/>
    </location>
</feature>